<protein>
    <submittedName>
        <fullName evidence="1">Uncharacterized protein</fullName>
    </submittedName>
</protein>
<sequence length="291" mass="33314">MEGLGYLPDGLGYTGMIRAGCMMANFGPDAPYYRRPKRIITQHFILQNNGDFINNGKRGHHTSRRMYHQTYALALALGIDPDAEECCGGSYDDILKYIYTLPPEDDPILIVNQHGVCDSFIKAYAMSYGKKSDFEFFGKFADKVWTMIDGEFVEEWYMCCDEIAARCTDKSQQPAWVTANVPPQSPQKPPLKKGIEYPSYIYTPQNYGQSWNMNSYLRKRGLYSGEECFNQDLVQPFENITEYDLRNLEKRTDDSKKNENQNTNDKENSSIVNKINLLSISIAILLVTVFI</sequence>
<organism evidence="1 2">
    <name type="scientific">Neocallimastix californiae</name>
    <dbReference type="NCBI Taxonomy" id="1754190"/>
    <lineage>
        <taxon>Eukaryota</taxon>
        <taxon>Fungi</taxon>
        <taxon>Fungi incertae sedis</taxon>
        <taxon>Chytridiomycota</taxon>
        <taxon>Chytridiomycota incertae sedis</taxon>
        <taxon>Neocallimastigomycetes</taxon>
        <taxon>Neocallimastigales</taxon>
        <taxon>Neocallimastigaceae</taxon>
        <taxon>Neocallimastix</taxon>
    </lineage>
</organism>
<accession>A0A1Y1Z334</accession>
<dbReference type="Proteomes" id="UP000193920">
    <property type="component" value="Unassembled WGS sequence"/>
</dbReference>
<keyword evidence="2" id="KW-1185">Reference proteome</keyword>
<name>A0A1Y1Z334_9FUNG</name>
<dbReference type="OrthoDB" id="10337418at2759"/>
<evidence type="ECO:0000313" key="2">
    <source>
        <dbReference type="Proteomes" id="UP000193920"/>
    </source>
</evidence>
<gene>
    <name evidence="1" type="ORF">LY90DRAFT_709315</name>
</gene>
<comment type="caution">
    <text evidence="1">The sequence shown here is derived from an EMBL/GenBank/DDBJ whole genome shotgun (WGS) entry which is preliminary data.</text>
</comment>
<reference evidence="1 2" key="1">
    <citation type="submission" date="2016-08" db="EMBL/GenBank/DDBJ databases">
        <title>A Parts List for Fungal Cellulosomes Revealed by Comparative Genomics.</title>
        <authorList>
            <consortium name="DOE Joint Genome Institute"/>
            <person name="Haitjema C.H."/>
            <person name="Gilmore S.P."/>
            <person name="Henske J.K."/>
            <person name="Solomon K.V."/>
            <person name="De Groot R."/>
            <person name="Kuo A."/>
            <person name="Mondo S.J."/>
            <person name="Salamov A.A."/>
            <person name="Labutti K."/>
            <person name="Zhao Z."/>
            <person name="Chiniquy J."/>
            <person name="Barry K."/>
            <person name="Brewer H.M."/>
            <person name="Purvine S.O."/>
            <person name="Wright A.T."/>
            <person name="Boxma B."/>
            <person name="Van Alen T."/>
            <person name="Hackstein J.H."/>
            <person name="Baker S.E."/>
            <person name="Grigoriev I.V."/>
            <person name="O'Malley M.A."/>
        </authorList>
    </citation>
    <scope>NUCLEOTIDE SEQUENCE [LARGE SCALE GENOMIC DNA]</scope>
    <source>
        <strain evidence="1 2">G1</strain>
    </source>
</reference>
<dbReference type="AlphaFoldDB" id="A0A1Y1Z334"/>
<dbReference type="EMBL" id="MCOG01000459">
    <property type="protein sequence ID" value="ORY04701.1"/>
    <property type="molecule type" value="Genomic_DNA"/>
</dbReference>
<proteinExistence type="predicted"/>
<evidence type="ECO:0000313" key="1">
    <source>
        <dbReference type="EMBL" id="ORY04701.1"/>
    </source>
</evidence>